<organism evidence="11 12">
    <name type="scientific">Pontiella desulfatans</name>
    <dbReference type="NCBI Taxonomy" id="2750659"/>
    <lineage>
        <taxon>Bacteria</taxon>
        <taxon>Pseudomonadati</taxon>
        <taxon>Kiritimatiellota</taxon>
        <taxon>Kiritimatiellia</taxon>
        <taxon>Kiritimatiellales</taxon>
        <taxon>Pontiellaceae</taxon>
        <taxon>Pontiella</taxon>
    </lineage>
</organism>
<accession>A0A6C2TZ15</accession>
<dbReference type="AlphaFoldDB" id="A0A6C2TZ15"/>
<protein>
    <recommendedName>
        <fullName evidence="6 7">Citrate synthase</fullName>
    </recommendedName>
</protein>
<evidence type="ECO:0000256" key="10">
    <source>
        <dbReference type="RuleBase" id="RU003406"/>
    </source>
</evidence>
<dbReference type="InterPro" id="IPR010953">
    <property type="entry name" value="Citrate_synthase_typ-I"/>
</dbReference>
<dbReference type="FunFam" id="1.10.230.10:FF:000002">
    <property type="entry name" value="Citrate synthase"/>
    <property type="match status" value="1"/>
</dbReference>
<proteinExistence type="inferred from homology"/>
<evidence type="ECO:0000313" key="11">
    <source>
        <dbReference type="EMBL" id="VGO12845.1"/>
    </source>
</evidence>
<feature type="active site" evidence="8">
    <location>
        <position position="312"/>
    </location>
</feature>
<evidence type="ECO:0000256" key="8">
    <source>
        <dbReference type="PIRSR" id="PIRSR001369-1"/>
    </source>
</evidence>
<dbReference type="CDD" id="cd06114">
    <property type="entry name" value="EcCS_like"/>
    <property type="match status" value="1"/>
</dbReference>
<evidence type="ECO:0000256" key="1">
    <source>
        <dbReference type="ARBA" id="ARBA00004751"/>
    </source>
</evidence>
<comment type="similarity">
    <text evidence="2 7 10">Belongs to the citrate synthase family.</text>
</comment>
<feature type="active site" evidence="8">
    <location>
        <position position="369"/>
    </location>
</feature>
<dbReference type="SUPFAM" id="SSF48256">
    <property type="entry name" value="Citrate synthase"/>
    <property type="match status" value="1"/>
</dbReference>
<dbReference type="Gene3D" id="1.10.230.10">
    <property type="entry name" value="Cytochrome P450-Terp, domain 2"/>
    <property type="match status" value="1"/>
</dbReference>
<name>A0A6C2TZ15_PONDE</name>
<dbReference type="GO" id="GO:0005737">
    <property type="term" value="C:cytoplasm"/>
    <property type="evidence" value="ECO:0007669"/>
    <property type="project" value="InterPro"/>
</dbReference>
<evidence type="ECO:0000313" key="12">
    <source>
        <dbReference type="Proteomes" id="UP000366872"/>
    </source>
</evidence>
<dbReference type="PROSITE" id="PS00480">
    <property type="entry name" value="CITRATE_SYNTHASE"/>
    <property type="match status" value="1"/>
</dbReference>
<evidence type="ECO:0000256" key="7">
    <source>
        <dbReference type="PIRNR" id="PIRNR001369"/>
    </source>
</evidence>
<keyword evidence="12" id="KW-1185">Reference proteome</keyword>
<keyword evidence="3 9" id="KW-0816">Tricarboxylic acid cycle</keyword>
<evidence type="ECO:0000256" key="3">
    <source>
        <dbReference type="ARBA" id="ARBA00022532"/>
    </source>
</evidence>
<dbReference type="Pfam" id="PF00285">
    <property type="entry name" value="Citrate_synt"/>
    <property type="match status" value="1"/>
</dbReference>
<evidence type="ECO:0000256" key="9">
    <source>
        <dbReference type="RuleBase" id="RU003370"/>
    </source>
</evidence>
<dbReference type="Proteomes" id="UP000366872">
    <property type="component" value="Unassembled WGS sequence"/>
</dbReference>
<comment type="catalytic activity">
    <reaction evidence="5 9">
        <text>oxaloacetate + acetyl-CoA + H2O = citrate + CoA + H(+)</text>
        <dbReference type="Rhea" id="RHEA:16845"/>
        <dbReference type="ChEBI" id="CHEBI:15377"/>
        <dbReference type="ChEBI" id="CHEBI:15378"/>
        <dbReference type="ChEBI" id="CHEBI:16452"/>
        <dbReference type="ChEBI" id="CHEBI:16947"/>
        <dbReference type="ChEBI" id="CHEBI:57287"/>
        <dbReference type="ChEBI" id="CHEBI:57288"/>
        <dbReference type="EC" id="2.3.3.16"/>
    </reaction>
</comment>
<dbReference type="InterPro" id="IPR016143">
    <property type="entry name" value="Citrate_synth-like_sm_a-sub"/>
</dbReference>
<evidence type="ECO:0000256" key="6">
    <source>
        <dbReference type="NCBIfam" id="TIGR01798"/>
    </source>
</evidence>
<dbReference type="UniPathway" id="UPA00223">
    <property type="reaction ID" value="UER00717"/>
</dbReference>
<dbReference type="Gene3D" id="1.10.580.10">
    <property type="entry name" value="Citrate Synthase, domain 1"/>
    <property type="match status" value="1"/>
</dbReference>
<dbReference type="PANTHER" id="PTHR42871">
    <property type="entry name" value="CITRATE SYNTHASE"/>
    <property type="match status" value="1"/>
</dbReference>
<dbReference type="PRINTS" id="PR00143">
    <property type="entry name" value="CITRTSNTHASE"/>
</dbReference>
<dbReference type="InterPro" id="IPR036969">
    <property type="entry name" value="Citrate_synthase_sf"/>
</dbReference>
<gene>
    <name evidence="11" type="primary">gltA2_1</name>
    <name evidence="11" type="ORF">PDESU_01399</name>
</gene>
<keyword evidence="4 7" id="KW-0808">Transferase</keyword>
<dbReference type="NCBIfam" id="TIGR01798">
    <property type="entry name" value="cit_synth_I"/>
    <property type="match status" value="1"/>
</dbReference>
<evidence type="ECO:0000256" key="2">
    <source>
        <dbReference type="ARBA" id="ARBA00010566"/>
    </source>
</evidence>
<dbReference type="InterPro" id="IPR024176">
    <property type="entry name" value="Citrate_synthase_bac-typ"/>
</dbReference>
<dbReference type="RefSeq" id="WP_222847086.1">
    <property type="nucleotide sequence ID" value="NZ_CAAHFG010000001.1"/>
</dbReference>
<dbReference type="InterPro" id="IPR002020">
    <property type="entry name" value="Citrate_synthase"/>
</dbReference>
<dbReference type="PIRSF" id="PIRSF001369">
    <property type="entry name" value="Citrate_synth"/>
    <property type="match status" value="1"/>
</dbReference>
<evidence type="ECO:0000256" key="5">
    <source>
        <dbReference type="ARBA" id="ARBA00049288"/>
    </source>
</evidence>
<dbReference type="InterPro" id="IPR019810">
    <property type="entry name" value="Citrate_synthase_AS"/>
</dbReference>
<dbReference type="EMBL" id="CAAHFG010000001">
    <property type="protein sequence ID" value="VGO12845.1"/>
    <property type="molecule type" value="Genomic_DNA"/>
</dbReference>
<dbReference type="Gene3D" id="2.20.28.60">
    <property type="match status" value="1"/>
</dbReference>
<dbReference type="GO" id="GO:0036440">
    <property type="term" value="F:citrate synthase activity"/>
    <property type="evidence" value="ECO:0007669"/>
    <property type="project" value="UniProtKB-EC"/>
</dbReference>
<dbReference type="InterPro" id="IPR016142">
    <property type="entry name" value="Citrate_synth-like_lrg_a-sub"/>
</dbReference>
<dbReference type="GO" id="GO:0006099">
    <property type="term" value="P:tricarboxylic acid cycle"/>
    <property type="evidence" value="ECO:0007669"/>
    <property type="project" value="UniProtKB-UniRule"/>
</dbReference>
<dbReference type="PANTHER" id="PTHR42871:SF1">
    <property type="entry name" value="CITRATE SYNTHASE"/>
    <property type="match status" value="1"/>
</dbReference>
<evidence type="ECO:0000256" key="4">
    <source>
        <dbReference type="ARBA" id="ARBA00022679"/>
    </source>
</evidence>
<comment type="pathway">
    <text evidence="1 9">Carbohydrate metabolism; tricarboxylic acid cycle; isocitrate from oxaloacetate: step 1/2.</text>
</comment>
<sequence>MSKITNMGMAKLTFNNQTIDLPVFEGSEHETAVDIRALRKETGMITYDPGFVNTGCCKSDITYIDGEAGILRYRGYDINELAENCEFVDVAYLLVHGTLPNTEQHAEFSSHLNTHSLLHEDMRHFFDAYPDHAHPMATLSAMAVSLSTFYPELEDATLQENIDFKVTRLLSKMRTAAAFAYKKSIGHPIVYPRHDLKYCENFLNMMFRTPVNNYQVDPVVSKALNKLLILHADHEQNCSASVVKMVGSAGANLYASISAGICALWGPLHGGANQHVIEMLERIIAEDGGNVKRVIERAKDKNDPFRLMGVGHRVYKSYDPRAKVAKEMCKDVLAKMGVDDPLVDLAQELEEAVLADDYFVSRGLYPNIDFYTGLTYRAMGIPTNMFTVMFAIGRMPGWIAQWLEMREDPHGRIGRPRQIYTGHTQRPVN</sequence>
<reference evidence="11 12" key="1">
    <citation type="submission" date="2019-04" db="EMBL/GenBank/DDBJ databases">
        <authorList>
            <person name="Van Vliet M D."/>
        </authorList>
    </citation>
    <scope>NUCLEOTIDE SEQUENCE [LARGE SCALE GENOMIC DNA]</scope>
    <source>
        <strain evidence="11 12">F1</strain>
    </source>
</reference>
<dbReference type="NCBIfam" id="NF004126">
    <property type="entry name" value="PRK05614.1"/>
    <property type="match status" value="1"/>
</dbReference>